<evidence type="ECO:0000256" key="2">
    <source>
        <dbReference type="ARBA" id="ARBA00022475"/>
    </source>
</evidence>
<evidence type="ECO:0000256" key="6">
    <source>
        <dbReference type="PROSITE-ProRule" id="PRU00284"/>
    </source>
</evidence>
<dbReference type="CDD" id="cd11386">
    <property type="entry name" value="MCP_signal"/>
    <property type="match status" value="1"/>
</dbReference>
<name>A0A927MN69_9BACL</name>
<protein>
    <submittedName>
        <fullName evidence="10">Methyl-accepting chemotaxis protein</fullName>
    </submittedName>
</protein>
<comment type="subcellular location">
    <subcellularLocation>
        <location evidence="1">Cell membrane</location>
    </subcellularLocation>
</comment>
<feature type="transmembrane region" description="Helical" evidence="7">
    <location>
        <begin position="182"/>
        <end position="202"/>
    </location>
</feature>
<comment type="similarity">
    <text evidence="5">Belongs to the methyl-accepting chemotaxis (MCP) protein family.</text>
</comment>
<reference evidence="10" key="1">
    <citation type="submission" date="2020-10" db="EMBL/GenBank/DDBJ databases">
        <title>Genomic Encyclopedia of Type Strains, Phase IV (KMG-IV): sequencing the most valuable type-strain genomes for metagenomic binning, comparative biology and taxonomic classification.</title>
        <authorList>
            <person name="Goeker M."/>
        </authorList>
    </citation>
    <scope>NUCLEOTIDE SEQUENCE</scope>
    <source>
        <strain evidence="10">DSM 13886</strain>
    </source>
</reference>
<dbReference type="PROSITE" id="PS50111">
    <property type="entry name" value="CHEMOTAXIS_TRANSDUC_2"/>
    <property type="match status" value="1"/>
</dbReference>
<gene>
    <name evidence="10" type="ORF">H4683_003328</name>
</gene>
<dbReference type="Proteomes" id="UP000658225">
    <property type="component" value="Unassembled WGS sequence"/>
</dbReference>
<dbReference type="PANTHER" id="PTHR32089">
    <property type="entry name" value="METHYL-ACCEPTING CHEMOTAXIS PROTEIN MCPB"/>
    <property type="match status" value="1"/>
</dbReference>
<evidence type="ECO:0000313" key="10">
    <source>
        <dbReference type="EMBL" id="MBE1556207.1"/>
    </source>
</evidence>
<dbReference type="CDD" id="cd06225">
    <property type="entry name" value="HAMP"/>
    <property type="match status" value="1"/>
</dbReference>
<evidence type="ECO:0000256" key="3">
    <source>
        <dbReference type="ARBA" id="ARBA00023136"/>
    </source>
</evidence>
<dbReference type="SMART" id="SM00283">
    <property type="entry name" value="MA"/>
    <property type="match status" value="1"/>
</dbReference>
<evidence type="ECO:0000259" key="9">
    <source>
        <dbReference type="PROSITE" id="PS50885"/>
    </source>
</evidence>
<keyword evidence="3 7" id="KW-0472">Membrane</keyword>
<dbReference type="Pfam" id="PF00015">
    <property type="entry name" value="MCPsignal"/>
    <property type="match status" value="1"/>
</dbReference>
<dbReference type="SUPFAM" id="SSF58104">
    <property type="entry name" value="Methyl-accepting chemotaxis protein (MCP) signaling domain"/>
    <property type="match status" value="1"/>
</dbReference>
<keyword evidence="11" id="KW-1185">Reference proteome</keyword>
<evidence type="ECO:0000256" key="7">
    <source>
        <dbReference type="SAM" id="Phobius"/>
    </source>
</evidence>
<dbReference type="SMART" id="SM00304">
    <property type="entry name" value="HAMP"/>
    <property type="match status" value="1"/>
</dbReference>
<feature type="transmembrane region" description="Helical" evidence="7">
    <location>
        <begin position="12"/>
        <end position="31"/>
    </location>
</feature>
<feature type="domain" description="HAMP" evidence="9">
    <location>
        <begin position="204"/>
        <end position="257"/>
    </location>
</feature>
<dbReference type="InterPro" id="IPR004089">
    <property type="entry name" value="MCPsignal_dom"/>
</dbReference>
<dbReference type="EMBL" id="JADBEL010000022">
    <property type="protein sequence ID" value="MBE1556207.1"/>
    <property type="molecule type" value="Genomic_DNA"/>
</dbReference>
<dbReference type="PANTHER" id="PTHR32089:SF112">
    <property type="entry name" value="LYSOZYME-LIKE PROTEIN-RELATED"/>
    <property type="match status" value="1"/>
</dbReference>
<dbReference type="Pfam" id="PF12729">
    <property type="entry name" value="4HB_MCP_1"/>
    <property type="match status" value="1"/>
</dbReference>
<dbReference type="InterPro" id="IPR003660">
    <property type="entry name" value="HAMP_dom"/>
</dbReference>
<dbReference type="InterPro" id="IPR024478">
    <property type="entry name" value="HlyB_4HB_MCP"/>
</dbReference>
<dbReference type="GO" id="GO:0005886">
    <property type="term" value="C:plasma membrane"/>
    <property type="evidence" value="ECO:0007669"/>
    <property type="project" value="UniProtKB-SubCell"/>
</dbReference>
<dbReference type="GO" id="GO:0007165">
    <property type="term" value="P:signal transduction"/>
    <property type="evidence" value="ECO:0007669"/>
    <property type="project" value="UniProtKB-KW"/>
</dbReference>
<organism evidence="10 11">
    <name type="scientific">Sporosarcina limicola</name>
    <dbReference type="NCBI Taxonomy" id="34101"/>
    <lineage>
        <taxon>Bacteria</taxon>
        <taxon>Bacillati</taxon>
        <taxon>Bacillota</taxon>
        <taxon>Bacilli</taxon>
        <taxon>Bacillales</taxon>
        <taxon>Caryophanaceae</taxon>
        <taxon>Sporosarcina</taxon>
    </lineage>
</organism>
<keyword evidence="7" id="KW-1133">Transmembrane helix</keyword>
<dbReference type="Gene3D" id="1.10.287.950">
    <property type="entry name" value="Methyl-accepting chemotaxis protein"/>
    <property type="match status" value="1"/>
</dbReference>
<dbReference type="RefSeq" id="WP_192599873.1">
    <property type="nucleotide sequence ID" value="NZ_JADBEL010000022.1"/>
</dbReference>
<feature type="domain" description="Methyl-accepting transducer" evidence="8">
    <location>
        <begin position="276"/>
        <end position="547"/>
    </location>
</feature>
<accession>A0A927MN69</accession>
<keyword evidence="4 6" id="KW-0807">Transducer</keyword>
<keyword evidence="2" id="KW-1003">Cell membrane</keyword>
<keyword evidence="7" id="KW-0812">Transmembrane</keyword>
<sequence length="562" mass="61683">MVNSLSKKLVLGFLSIMILLVFVGGMGFYSVTKMNNRYSYLLDDKVKKVNLVNELISVQKDISADLHSYLLLRNNMYKERMVTDNEKFIKISKELKTIFKQDQNLHIVEKLLEGNLHYDGFAQKVIDSFIKMEQEQVEKNARLANSEFVVFLKNAEQLKENQNLEMSITRDDLNSLVRKTNIVIISLSIIALIASGLIAYFISRSITRPVQMMTDALQLVADGNLQIDKLHIKSRDEIGTMASAFNKMTDDLRFIVSRMSESAVQLAAQSEELSASSEESTASAQMVASVAEEHLKGSEGQLEIVGQTVSSMEKMTSGILQISVSNDTMLLAVQSVGSLVKQGSLAFDNVSIQMNEIRSSIQETATIMDTLEQSSINIQKITAIITAISNQTNLLALNAAIEAARAGQHGKGFAVVAEEVRKLAEQSKESASEIEDMIKFIQSDSARAANSIKIGSDKANQGLTTLETSLRIFEHIEIAAHDASESVHTVFTAVEEIQTMTDEVISGSLQMKELAETAAASAQDASAATEEQLATIEEISASTQSLASLAEDLQLEVSKFIV</sequence>
<evidence type="ECO:0000256" key="5">
    <source>
        <dbReference type="ARBA" id="ARBA00029447"/>
    </source>
</evidence>
<evidence type="ECO:0000259" key="8">
    <source>
        <dbReference type="PROSITE" id="PS50111"/>
    </source>
</evidence>
<evidence type="ECO:0000256" key="1">
    <source>
        <dbReference type="ARBA" id="ARBA00004236"/>
    </source>
</evidence>
<dbReference type="PROSITE" id="PS50885">
    <property type="entry name" value="HAMP"/>
    <property type="match status" value="1"/>
</dbReference>
<proteinExistence type="inferred from homology"/>
<comment type="caution">
    <text evidence="10">The sequence shown here is derived from an EMBL/GenBank/DDBJ whole genome shotgun (WGS) entry which is preliminary data.</text>
</comment>
<evidence type="ECO:0000313" key="11">
    <source>
        <dbReference type="Proteomes" id="UP000658225"/>
    </source>
</evidence>
<dbReference type="Pfam" id="PF00672">
    <property type="entry name" value="HAMP"/>
    <property type="match status" value="1"/>
</dbReference>
<evidence type="ECO:0000256" key="4">
    <source>
        <dbReference type="ARBA" id="ARBA00023224"/>
    </source>
</evidence>
<dbReference type="Gene3D" id="6.10.340.10">
    <property type="match status" value="1"/>
</dbReference>
<dbReference type="AlphaFoldDB" id="A0A927MN69"/>